<evidence type="ECO:0000256" key="1">
    <source>
        <dbReference type="SAM" id="MobiDB-lite"/>
    </source>
</evidence>
<dbReference type="AlphaFoldDB" id="A0A1I3S0T1"/>
<name>A0A1I3S0T1_9HYPH</name>
<dbReference type="RefSeq" id="WP_091524377.1">
    <property type="nucleotide sequence ID" value="NZ_FORF01000024.1"/>
</dbReference>
<keyword evidence="3" id="KW-1185">Reference proteome</keyword>
<gene>
    <name evidence="2" type="ORF">SAMN03080618_03193</name>
</gene>
<dbReference type="EMBL" id="FORF01000024">
    <property type="protein sequence ID" value="SFJ51169.1"/>
    <property type="molecule type" value="Genomic_DNA"/>
</dbReference>
<sequence length="581" mass="61629">MAKIFAFPGPRQGTTRPHSQAQAAASHHDTAEEFRLADWDNNELAGLYRVEDLLVQANVRISTGRGVSDEGDPWFVFCRDNGEVFVHLARIDGSYLLDSPGLTDILRGSDFAELINRFVRQVAYKTQAAASNVVAFRPRALQDQMIRLHPSVMLAALVWSLYLASDDFVSVAEAMQEVSGSDQPNAESKASEILGNLAAQSNEFVPELTLLHLSQTIGELGDGDAQPMNAATAPMPGETVRLTTLGSENRGTTSTAAPQLAQGVAASLALIAVSYGFLIIPENEIETDIAASGTTSPDENSFLLAGAGELDFSDFTTQSAHDAPMLPESSNGQMSDVQISNSLAIALHISAPEDILAQLPVEPDPNSIADAPDEPKSEIAGSSPPLKAERSEAKASAIQTTTSGGASPAPASAGSSNTTQKESPQLPPLFSQFAGTINDYQFGSVTVATTLNYSDLDKVLTRISGDGDAEDAGLVVAVLDPLKGAVAADTPTSGLTGNAKGSVSAPHDNQYDADAQRIITQFIRTAEKVELIQFNMEIVLIDMTTIDDPTDIAYTRRWVTDDGHVISTIGHLQDFLDYGIA</sequence>
<dbReference type="OrthoDB" id="7182023at2"/>
<dbReference type="STRING" id="1121003.SAMN03080618_03193"/>
<proteinExistence type="predicted"/>
<organism evidence="2 3">
    <name type="scientific">Aquamicrobium aerolatum DSM 21857</name>
    <dbReference type="NCBI Taxonomy" id="1121003"/>
    <lineage>
        <taxon>Bacteria</taxon>
        <taxon>Pseudomonadati</taxon>
        <taxon>Pseudomonadota</taxon>
        <taxon>Alphaproteobacteria</taxon>
        <taxon>Hyphomicrobiales</taxon>
        <taxon>Phyllobacteriaceae</taxon>
        <taxon>Aerobium</taxon>
    </lineage>
</organism>
<evidence type="ECO:0000313" key="2">
    <source>
        <dbReference type="EMBL" id="SFJ51169.1"/>
    </source>
</evidence>
<protein>
    <submittedName>
        <fullName evidence="2">Uncharacterized protein</fullName>
    </submittedName>
</protein>
<feature type="region of interest" description="Disordered" evidence="1">
    <location>
        <begin position="361"/>
        <end position="430"/>
    </location>
</feature>
<reference evidence="3" key="1">
    <citation type="submission" date="2016-10" db="EMBL/GenBank/DDBJ databases">
        <authorList>
            <person name="Varghese N."/>
            <person name="Submissions S."/>
        </authorList>
    </citation>
    <scope>NUCLEOTIDE SEQUENCE [LARGE SCALE GENOMIC DNA]</scope>
    <source>
        <strain evidence="3">DSM 21857</strain>
    </source>
</reference>
<feature type="compositionally biased region" description="Low complexity" evidence="1">
    <location>
        <begin position="400"/>
        <end position="419"/>
    </location>
</feature>
<dbReference type="Proteomes" id="UP000242763">
    <property type="component" value="Unassembled WGS sequence"/>
</dbReference>
<evidence type="ECO:0000313" key="3">
    <source>
        <dbReference type="Proteomes" id="UP000242763"/>
    </source>
</evidence>
<accession>A0A1I3S0T1</accession>